<feature type="region of interest" description="Disordered" evidence="1">
    <location>
        <begin position="23"/>
        <end position="80"/>
    </location>
</feature>
<dbReference type="EMBL" id="JAPUFD010000002">
    <property type="protein sequence ID" value="MDI1486005.1"/>
    <property type="molecule type" value="Genomic_DNA"/>
</dbReference>
<reference evidence="2" key="1">
    <citation type="journal article" date="2023" name="Genome Biol. Evol.">
        <title>First Whole Genome Sequence and Flow Cytometry Genome Size Data for the Lichen-Forming Fungus Ramalina farinacea (Ascomycota).</title>
        <authorList>
            <person name="Llewellyn T."/>
            <person name="Mian S."/>
            <person name="Hill R."/>
            <person name="Leitch I.J."/>
            <person name="Gaya E."/>
        </authorList>
    </citation>
    <scope>NUCLEOTIDE SEQUENCE</scope>
    <source>
        <strain evidence="2">LIQ254RAFAR</strain>
    </source>
</reference>
<accession>A0AA43QKJ4</accession>
<gene>
    <name evidence="2" type="ORF">OHK93_004194</name>
</gene>
<feature type="compositionally biased region" description="Low complexity" evidence="1">
    <location>
        <begin position="308"/>
        <end position="320"/>
    </location>
</feature>
<comment type="caution">
    <text evidence="2">The sequence shown here is derived from an EMBL/GenBank/DDBJ whole genome shotgun (WGS) entry which is preliminary data.</text>
</comment>
<feature type="compositionally biased region" description="Basic and acidic residues" evidence="1">
    <location>
        <begin position="399"/>
        <end position="415"/>
    </location>
</feature>
<proteinExistence type="predicted"/>
<evidence type="ECO:0000313" key="2">
    <source>
        <dbReference type="EMBL" id="MDI1486005.1"/>
    </source>
</evidence>
<feature type="region of interest" description="Disordered" evidence="1">
    <location>
        <begin position="100"/>
        <end position="151"/>
    </location>
</feature>
<feature type="compositionally biased region" description="Polar residues" evidence="1">
    <location>
        <begin position="343"/>
        <end position="360"/>
    </location>
</feature>
<feature type="compositionally biased region" description="Polar residues" evidence="1">
    <location>
        <begin position="45"/>
        <end position="68"/>
    </location>
</feature>
<feature type="compositionally biased region" description="Acidic residues" evidence="1">
    <location>
        <begin position="271"/>
        <end position="281"/>
    </location>
</feature>
<dbReference type="Proteomes" id="UP001161017">
    <property type="component" value="Unassembled WGS sequence"/>
</dbReference>
<evidence type="ECO:0000256" key="1">
    <source>
        <dbReference type="SAM" id="MobiDB-lite"/>
    </source>
</evidence>
<feature type="region of interest" description="Disordered" evidence="1">
    <location>
        <begin position="508"/>
        <end position="528"/>
    </location>
</feature>
<keyword evidence="3" id="KW-1185">Reference proteome</keyword>
<dbReference type="AlphaFoldDB" id="A0AA43QKJ4"/>
<feature type="compositionally biased region" description="Basic and acidic residues" evidence="1">
    <location>
        <begin position="461"/>
        <end position="470"/>
    </location>
</feature>
<name>A0AA43QKJ4_9LECA</name>
<organism evidence="2 3">
    <name type="scientific">Ramalina farinacea</name>
    <dbReference type="NCBI Taxonomy" id="258253"/>
    <lineage>
        <taxon>Eukaryota</taxon>
        <taxon>Fungi</taxon>
        <taxon>Dikarya</taxon>
        <taxon>Ascomycota</taxon>
        <taxon>Pezizomycotina</taxon>
        <taxon>Lecanoromycetes</taxon>
        <taxon>OSLEUM clade</taxon>
        <taxon>Lecanoromycetidae</taxon>
        <taxon>Lecanorales</taxon>
        <taxon>Lecanorineae</taxon>
        <taxon>Ramalinaceae</taxon>
        <taxon>Ramalina</taxon>
    </lineage>
</organism>
<protein>
    <submittedName>
        <fullName evidence="2">Uncharacterized protein</fullName>
    </submittedName>
</protein>
<feature type="region of interest" description="Disordered" evidence="1">
    <location>
        <begin position="236"/>
        <end position="470"/>
    </location>
</feature>
<evidence type="ECO:0000313" key="3">
    <source>
        <dbReference type="Proteomes" id="UP001161017"/>
    </source>
</evidence>
<sequence>MASFSKASQGVLRALKPWLGIPDSLFGHGEDDSDEDDGSIWRIPSQGTPSQRTTLVGSEASTGSNSTVLKHHRPATDTDSKSWSRSLRFLAAHFYAEENTKPSGPSYDAVPKTPEKRIRLSPRKPLPWSKSSIRTRGADPGKFSTNGISVFDDSDPNTKSIAPTVAPVLNVDIPKFNLAVDTEAQSMLADESLVQAYRSNPSRISELLARRAENDPVSALGEQGSEQILPKIGWKFPVAGDPNDPYHELLQGPQSSSETSVVAKASSSNDSDVEDNDEDEQYSGAGILELHASAKSKTPSNLDGRTKPPSSDDPTGSSTSRTIPLSHYLKTPSPPSKGRSMLRKSQSIRKNLNRLQQTLAGSFKGSRPTLKPRAPSYASDADAENSEKEESPPCPSMGSRHEWQERRIERNRRYAEVVAGRPPTEDDSESGEELQLSRSPTRKAMDPPSPHRKSGSLAGAHDVERASDTSDLRYAIEANERRSADELSVKNLRYAIEAIDRPSAMELEEGAAAAEPPHMIPRPDSQDPYEAALSAAGLQPDKRQSWIPTLEALRELDDTVAGGSIASVAVMLDGVHGGGSSVHERLLGAGMRDPMPLHQKAEDELKVFNTPASSSDRWTDWVDG</sequence>